<organism evidence="1 2">
    <name type="scientific">Trueperella pyogenes</name>
    <dbReference type="NCBI Taxonomy" id="1661"/>
    <lineage>
        <taxon>Bacteria</taxon>
        <taxon>Bacillati</taxon>
        <taxon>Actinomycetota</taxon>
        <taxon>Actinomycetes</taxon>
        <taxon>Actinomycetales</taxon>
        <taxon>Actinomycetaceae</taxon>
        <taxon>Trueperella</taxon>
    </lineage>
</organism>
<dbReference type="RefSeq" id="WP_099981410.1">
    <property type="nucleotide sequence ID" value="NZ_CP029004.1"/>
</dbReference>
<proteinExistence type="predicted"/>
<name>A0A2S0RQC3_9ACTO</name>
<evidence type="ECO:0000313" key="1">
    <source>
        <dbReference type="EMBL" id="AZR07446.1"/>
    </source>
</evidence>
<dbReference type="Pfam" id="PF09848">
    <property type="entry name" value="SLFN-g3_helicase"/>
    <property type="match status" value="1"/>
</dbReference>
<evidence type="ECO:0000313" key="2">
    <source>
        <dbReference type="Proteomes" id="UP000275951"/>
    </source>
</evidence>
<reference evidence="1 2" key="1">
    <citation type="submission" date="2018-11" db="EMBL/GenBank/DDBJ databases">
        <title>Multidrug-resistant genes are associated with an 42-kb island TGI1 carrying a complex class 1 integron in a Trueperella pyogenes.</title>
        <authorList>
            <person name="Dong W."/>
        </authorList>
    </citation>
    <scope>NUCLEOTIDE SEQUENCE [LARGE SCALE GENOMIC DNA]</scope>
    <source>
        <strain evidence="1 2">TP4</strain>
    </source>
</reference>
<dbReference type="Proteomes" id="UP000275951">
    <property type="component" value="Chromosome"/>
</dbReference>
<protein>
    <submittedName>
        <fullName evidence="1">DUF2075 domain-containing protein</fullName>
    </submittedName>
</protein>
<sequence length="59" mass="6666">MSRELLQNELDILLTRGVHGLYVYAEDPALREAPKTNLHTRQPCPLVLQIPPGEVQPYA</sequence>
<dbReference type="AlphaFoldDB" id="A0A2S0RQC3"/>
<dbReference type="InterPro" id="IPR018647">
    <property type="entry name" value="SLFN_3-like_DNA/RNA_helicase"/>
</dbReference>
<accession>A0A2S0RQC3</accession>
<dbReference type="EMBL" id="CP033905">
    <property type="protein sequence ID" value="AZR07446.1"/>
    <property type="molecule type" value="Genomic_DNA"/>
</dbReference>
<gene>
    <name evidence="1" type="ORF">EBQ10_09235</name>
</gene>